<keyword evidence="2" id="KW-0732">Signal</keyword>
<evidence type="ECO:0000313" key="4">
    <source>
        <dbReference type="Proteomes" id="UP000295701"/>
    </source>
</evidence>
<proteinExistence type="predicted"/>
<dbReference type="RefSeq" id="WP_133396849.1">
    <property type="nucleotide sequence ID" value="NZ_SNAA01000009.1"/>
</dbReference>
<evidence type="ECO:0000256" key="2">
    <source>
        <dbReference type="SAM" id="SignalP"/>
    </source>
</evidence>
<reference evidence="3 4" key="1">
    <citation type="submission" date="2019-03" db="EMBL/GenBank/DDBJ databases">
        <title>Primorskyibacter sp. SS33 isolated from sediments.</title>
        <authorList>
            <person name="Xunke S."/>
        </authorList>
    </citation>
    <scope>NUCLEOTIDE SEQUENCE [LARGE SCALE GENOMIC DNA]</scope>
    <source>
        <strain evidence="3 4">SS33</strain>
    </source>
</reference>
<name>A0A4R6A9I0_9RHOB</name>
<feature type="chain" id="PRO_5020185742" evidence="2">
    <location>
        <begin position="28"/>
        <end position="107"/>
    </location>
</feature>
<protein>
    <submittedName>
        <fullName evidence="3">Uncharacterized protein</fullName>
    </submittedName>
</protein>
<accession>A0A4R6A9I0</accession>
<sequence>MSGWRVIGAVAALLLVTGAAAPAAAQARCTIERLGTAACDPVERPAGSKPTEGPGAPGIDAGAAGLGAEGMLPETERESVIGDSVTPVLPGAGPMPCAANSLGITAC</sequence>
<dbReference type="EMBL" id="SNAA01000009">
    <property type="protein sequence ID" value="TDL79545.1"/>
    <property type="molecule type" value="Genomic_DNA"/>
</dbReference>
<evidence type="ECO:0000256" key="1">
    <source>
        <dbReference type="SAM" id="MobiDB-lite"/>
    </source>
</evidence>
<dbReference type="Proteomes" id="UP000295701">
    <property type="component" value="Unassembled WGS sequence"/>
</dbReference>
<organism evidence="3 4">
    <name type="scientific">Palleronia sediminis</name>
    <dbReference type="NCBI Taxonomy" id="2547833"/>
    <lineage>
        <taxon>Bacteria</taxon>
        <taxon>Pseudomonadati</taxon>
        <taxon>Pseudomonadota</taxon>
        <taxon>Alphaproteobacteria</taxon>
        <taxon>Rhodobacterales</taxon>
        <taxon>Roseobacteraceae</taxon>
        <taxon>Palleronia</taxon>
    </lineage>
</organism>
<dbReference type="AlphaFoldDB" id="A0A4R6A9I0"/>
<feature type="region of interest" description="Disordered" evidence="1">
    <location>
        <begin position="40"/>
        <end position="66"/>
    </location>
</feature>
<evidence type="ECO:0000313" key="3">
    <source>
        <dbReference type="EMBL" id="TDL79545.1"/>
    </source>
</evidence>
<gene>
    <name evidence="3" type="ORF">E2L08_09570</name>
</gene>
<comment type="caution">
    <text evidence="3">The sequence shown here is derived from an EMBL/GenBank/DDBJ whole genome shotgun (WGS) entry which is preliminary data.</text>
</comment>
<feature type="compositionally biased region" description="Low complexity" evidence="1">
    <location>
        <begin position="52"/>
        <end position="63"/>
    </location>
</feature>
<keyword evidence="4" id="KW-1185">Reference proteome</keyword>
<feature type="signal peptide" evidence="2">
    <location>
        <begin position="1"/>
        <end position="27"/>
    </location>
</feature>